<comment type="caution">
    <text evidence="1">The sequence shown here is derived from an EMBL/GenBank/DDBJ whole genome shotgun (WGS) entry which is preliminary data.</text>
</comment>
<evidence type="ECO:0000313" key="2">
    <source>
        <dbReference type="Proteomes" id="UP001295684"/>
    </source>
</evidence>
<dbReference type="Proteomes" id="UP001295684">
    <property type="component" value="Unassembled WGS sequence"/>
</dbReference>
<dbReference type="EMBL" id="CAMPGE010027252">
    <property type="protein sequence ID" value="CAI2384899.1"/>
    <property type="molecule type" value="Genomic_DNA"/>
</dbReference>
<proteinExistence type="predicted"/>
<protein>
    <submittedName>
        <fullName evidence="1">Uncharacterized protein</fullName>
    </submittedName>
</protein>
<organism evidence="1 2">
    <name type="scientific">Euplotes crassus</name>
    <dbReference type="NCBI Taxonomy" id="5936"/>
    <lineage>
        <taxon>Eukaryota</taxon>
        <taxon>Sar</taxon>
        <taxon>Alveolata</taxon>
        <taxon>Ciliophora</taxon>
        <taxon>Intramacronucleata</taxon>
        <taxon>Spirotrichea</taxon>
        <taxon>Hypotrichia</taxon>
        <taxon>Euplotida</taxon>
        <taxon>Euplotidae</taxon>
        <taxon>Moneuplotes</taxon>
    </lineage>
</organism>
<gene>
    <name evidence="1" type="ORF">ECRASSUSDP1_LOCUS26439</name>
</gene>
<keyword evidence="2" id="KW-1185">Reference proteome</keyword>
<dbReference type="AlphaFoldDB" id="A0AAD1Y5J0"/>
<reference evidence="1" key="1">
    <citation type="submission" date="2023-07" db="EMBL/GenBank/DDBJ databases">
        <authorList>
            <consortium name="AG Swart"/>
            <person name="Singh M."/>
            <person name="Singh A."/>
            <person name="Seah K."/>
            <person name="Emmerich C."/>
        </authorList>
    </citation>
    <scope>NUCLEOTIDE SEQUENCE</scope>
    <source>
        <strain evidence="1">DP1</strain>
    </source>
</reference>
<sequence length="272" mass="31760">MLDQIEDNKKSQIKQKQVEDQLNELLHSSAIDYSCTVIKKNIIVINSFLHPIFPYKVRRRYENSILCQKMLKLGKIGQNVKECKIWHTSGGYPQTEFSKKEFYSVFNKLTEDLSIKVRRFLINGPKTIADFPSKGMSSFCKILNKGTSSICFEKLYFPRKQMQRIISACTSCEQMRFSFCIVRIENAKFRTTFRNKISILSFLNCEGVNKSDWDEYSGKVYYLLKAISQSGLRKRLEELNLGQTILKKETVMNWTNELGLEDMKISFEPEEN</sequence>
<accession>A0AAD1Y5J0</accession>
<name>A0AAD1Y5J0_EUPCR</name>
<evidence type="ECO:0000313" key="1">
    <source>
        <dbReference type="EMBL" id="CAI2384899.1"/>
    </source>
</evidence>